<dbReference type="AlphaFoldDB" id="A0A0A9WCV5"/>
<feature type="region of interest" description="Disordered" evidence="1">
    <location>
        <begin position="795"/>
        <end position="817"/>
    </location>
</feature>
<sequence>MCDWWDNPGYGGGANLMDAYVPPTGLPPPLLQGPSRQQWLSDPAAYDQARSLFRSSPRTFMGNQGYQCPELLDMDPCAPSAPPVGTPAAYYPGIASPNWNYLGPPRPIPEELLRRTPEDGTPYGTPPGFYTMGGFQYPLSGSGSLRPDPEQMRDLLQAQISAPFESAAWRNAKVRRDELVGYHQAKAARSRRRELFPSEGVSRRRRAVPQDGMLAVRIQQAIEDSMVQADVPAHMSADGASGSTCTGEVRDRFIESAINNVQDALRQQGIEVPDDACQPEPTCPAGPTFFRGLQPSRPYSPEAPAMSPETGRLYREGMMKELENILEQTIGRVKLKKGGEAQIIIGTPEGSAGSECTLSSTTPTPKREIRFQRQTQANILWWLHEKGLDVPVHPDETEEDMEAIAYLTEVEGYTYEPKAHGSTWRYPPMGILRAPPEDEYLTSSSDSDITACSDCADMSCAGHRTPIRPRPREQTRFLNWVNTPPQQACPQNLDEMERHLRSLGVEIPDDDCASPILRPGAGNKTFTVPRGSPCGMGDQGDLKVWKSPPRGECPGDMDYDFGYDLFGEQAQFDQMLGGDAQTDCWEPADGCELPELSTRRGYDVRGCNLLSDLHGIGEPLSADIFEQMYLMNVQEPDVLRAPPSPCRSPTVEAVTPPRRRALHELPSHRMPGAESFRPMALGDELFSSNLRPGIRKGPMKSMLPSGPCPSGSRRRMTIGSPLAQSSPMTSPTLPPVPAPCVSSPRRSSLTELPAHRMPGYQPQCQPMATAGNVFTGGLRSGLNKGPTMLSGRRAVPGPKCPAPAPRRTAAPSCAPSRGLHELPAHRRPGAQPDCTSMANALAGHARGLRSDIYKRTSAPKPLMRKKPC</sequence>
<gene>
    <name evidence="2" type="ORF">CM83_8082</name>
</gene>
<reference evidence="2" key="2">
    <citation type="submission" date="2014-07" db="EMBL/GenBank/DDBJ databases">
        <authorList>
            <person name="Hull J."/>
        </authorList>
    </citation>
    <scope>NUCLEOTIDE SEQUENCE</scope>
</reference>
<accession>A0A0A9WCV5</accession>
<organism evidence="2">
    <name type="scientific">Lygus hesperus</name>
    <name type="common">Western plant bug</name>
    <dbReference type="NCBI Taxonomy" id="30085"/>
    <lineage>
        <taxon>Eukaryota</taxon>
        <taxon>Metazoa</taxon>
        <taxon>Ecdysozoa</taxon>
        <taxon>Arthropoda</taxon>
        <taxon>Hexapoda</taxon>
        <taxon>Insecta</taxon>
        <taxon>Pterygota</taxon>
        <taxon>Neoptera</taxon>
        <taxon>Paraneoptera</taxon>
        <taxon>Hemiptera</taxon>
        <taxon>Heteroptera</taxon>
        <taxon>Panheteroptera</taxon>
        <taxon>Cimicomorpha</taxon>
        <taxon>Miridae</taxon>
        <taxon>Mirini</taxon>
        <taxon>Lygus</taxon>
    </lineage>
</organism>
<feature type="region of interest" description="Disordered" evidence="1">
    <location>
        <begin position="693"/>
        <end position="746"/>
    </location>
</feature>
<evidence type="ECO:0000313" key="2">
    <source>
        <dbReference type="EMBL" id="JAG04358.1"/>
    </source>
</evidence>
<proteinExistence type="predicted"/>
<feature type="compositionally biased region" description="Polar residues" evidence="1">
    <location>
        <begin position="722"/>
        <end position="731"/>
    </location>
</feature>
<protein>
    <submittedName>
        <fullName evidence="2">Uncharacterized protein</fullName>
    </submittedName>
</protein>
<reference evidence="2" key="1">
    <citation type="journal article" date="2014" name="PLoS ONE">
        <title>Transcriptome-Based Identification of ABC Transporters in the Western Tarnished Plant Bug Lygus hesperus.</title>
        <authorList>
            <person name="Hull J.J."/>
            <person name="Chaney K."/>
            <person name="Geib S.M."/>
            <person name="Fabrick J.A."/>
            <person name="Brent C.S."/>
            <person name="Walsh D."/>
            <person name="Lavine L.C."/>
        </authorList>
    </citation>
    <scope>NUCLEOTIDE SEQUENCE</scope>
</reference>
<name>A0A0A9WCV5_LYGHE</name>
<feature type="compositionally biased region" description="Low complexity" evidence="1">
    <location>
        <begin position="805"/>
        <end position="817"/>
    </location>
</feature>
<evidence type="ECO:0000256" key="1">
    <source>
        <dbReference type="SAM" id="MobiDB-lite"/>
    </source>
</evidence>
<reference evidence="3" key="3">
    <citation type="submission" date="2014-09" db="EMBL/GenBank/DDBJ databases">
        <authorList>
            <person name="Magalhaes I.L.F."/>
            <person name="Oliveira U."/>
            <person name="Santos F.R."/>
            <person name="Vidigal T.H.D.A."/>
            <person name="Brescovit A.D."/>
            <person name="Santos A.J."/>
        </authorList>
    </citation>
    <scope>NUCLEOTIDE SEQUENCE</scope>
</reference>
<evidence type="ECO:0000313" key="3">
    <source>
        <dbReference type="EMBL" id="JAG60463.1"/>
    </source>
</evidence>
<dbReference type="EMBL" id="GBHO01039246">
    <property type="protein sequence ID" value="JAG04358.1"/>
    <property type="molecule type" value="Transcribed_RNA"/>
</dbReference>
<dbReference type="EMBL" id="GBRD01005358">
    <property type="protein sequence ID" value="JAG60463.1"/>
    <property type="molecule type" value="Transcribed_RNA"/>
</dbReference>